<dbReference type="AlphaFoldDB" id="A0AAN9SUK6"/>
<protein>
    <submittedName>
        <fullName evidence="1">Uncharacterized protein</fullName>
    </submittedName>
</protein>
<gene>
    <name evidence="1" type="ORF">VNO78_07650</name>
</gene>
<accession>A0AAN9SUK6</accession>
<keyword evidence="2" id="KW-1185">Reference proteome</keyword>
<sequence length="71" mass="7793">MRILIPNHCRRLYLSPALHFSGARGGEQPRFPIVVGGDGLALGGAQSYCWTHSCMLKRRRLVMVGNRGTVG</sequence>
<dbReference type="EMBL" id="JAYMYS010000002">
    <property type="protein sequence ID" value="KAK7406035.1"/>
    <property type="molecule type" value="Genomic_DNA"/>
</dbReference>
<comment type="caution">
    <text evidence="1">The sequence shown here is derived from an EMBL/GenBank/DDBJ whole genome shotgun (WGS) entry which is preliminary data.</text>
</comment>
<proteinExistence type="predicted"/>
<evidence type="ECO:0000313" key="1">
    <source>
        <dbReference type="EMBL" id="KAK7406035.1"/>
    </source>
</evidence>
<reference evidence="1 2" key="1">
    <citation type="submission" date="2024-01" db="EMBL/GenBank/DDBJ databases">
        <title>The genomes of 5 underutilized Papilionoideae crops provide insights into root nodulation and disease resistanc.</title>
        <authorList>
            <person name="Jiang F."/>
        </authorList>
    </citation>
    <scope>NUCLEOTIDE SEQUENCE [LARGE SCALE GENOMIC DNA]</scope>
    <source>
        <strain evidence="1">DUOXIRENSHENG_FW03</strain>
        <tissue evidence="1">Leaves</tissue>
    </source>
</reference>
<evidence type="ECO:0000313" key="2">
    <source>
        <dbReference type="Proteomes" id="UP001386955"/>
    </source>
</evidence>
<name>A0AAN9SUK6_PSOTE</name>
<dbReference type="Proteomes" id="UP001386955">
    <property type="component" value="Unassembled WGS sequence"/>
</dbReference>
<organism evidence="1 2">
    <name type="scientific">Psophocarpus tetragonolobus</name>
    <name type="common">Winged bean</name>
    <name type="synonym">Dolichos tetragonolobus</name>
    <dbReference type="NCBI Taxonomy" id="3891"/>
    <lineage>
        <taxon>Eukaryota</taxon>
        <taxon>Viridiplantae</taxon>
        <taxon>Streptophyta</taxon>
        <taxon>Embryophyta</taxon>
        <taxon>Tracheophyta</taxon>
        <taxon>Spermatophyta</taxon>
        <taxon>Magnoliopsida</taxon>
        <taxon>eudicotyledons</taxon>
        <taxon>Gunneridae</taxon>
        <taxon>Pentapetalae</taxon>
        <taxon>rosids</taxon>
        <taxon>fabids</taxon>
        <taxon>Fabales</taxon>
        <taxon>Fabaceae</taxon>
        <taxon>Papilionoideae</taxon>
        <taxon>50 kb inversion clade</taxon>
        <taxon>NPAAA clade</taxon>
        <taxon>indigoferoid/millettioid clade</taxon>
        <taxon>Phaseoleae</taxon>
        <taxon>Psophocarpus</taxon>
    </lineage>
</organism>